<dbReference type="eggNOG" id="ENOG502RITF">
    <property type="taxonomic scope" value="Eukaryota"/>
</dbReference>
<dbReference type="STRING" id="985895.E4ZYA6"/>
<evidence type="ECO:0000259" key="1">
    <source>
        <dbReference type="Pfam" id="PF21762"/>
    </source>
</evidence>
<evidence type="ECO:0000313" key="3">
    <source>
        <dbReference type="Proteomes" id="UP000002668"/>
    </source>
</evidence>
<gene>
    <name evidence="2" type="ORF">LEMA_P112700.1</name>
</gene>
<dbReference type="InterPro" id="IPR040151">
    <property type="entry name" value="Gfd2/YDR514C-like"/>
</dbReference>
<dbReference type="Pfam" id="PF21762">
    <property type="entry name" value="DEDDh_C"/>
    <property type="match status" value="1"/>
</dbReference>
<dbReference type="InterPro" id="IPR048519">
    <property type="entry name" value="Gfd2/YDR514C-like_C"/>
</dbReference>
<protein>
    <recommendedName>
        <fullName evidence="1">Gfd2/YDR514C-like C-terminal domain-containing protein</fullName>
    </recommendedName>
</protein>
<dbReference type="OrthoDB" id="5953249at2759"/>
<accession>E4ZYA6</accession>
<dbReference type="PANTHER" id="PTHR28083:SF1">
    <property type="entry name" value="GOOD FOR FULL DBP5 ACTIVITY PROTEIN 2"/>
    <property type="match status" value="1"/>
</dbReference>
<dbReference type="OMA" id="EHISAHC"/>
<evidence type="ECO:0000313" key="2">
    <source>
        <dbReference type="EMBL" id="CBX96351.1"/>
    </source>
</evidence>
<proteinExistence type="predicted"/>
<dbReference type="PANTHER" id="PTHR28083">
    <property type="entry name" value="GOOD FOR FULL DBP5 ACTIVITY PROTEIN 2"/>
    <property type="match status" value="1"/>
</dbReference>
<dbReference type="VEuPathDB" id="FungiDB:LEMA_P112700.1"/>
<feature type="domain" description="Gfd2/YDR514C-like C-terminal" evidence="1">
    <location>
        <begin position="66"/>
        <end position="242"/>
    </location>
</feature>
<dbReference type="HOGENOM" id="CLU_871746_0_0_1"/>
<dbReference type="EMBL" id="FP929128">
    <property type="protein sequence ID" value="CBX96351.1"/>
    <property type="molecule type" value="Genomic_DNA"/>
</dbReference>
<dbReference type="Proteomes" id="UP000002668">
    <property type="component" value="Genome"/>
</dbReference>
<dbReference type="GO" id="GO:0005634">
    <property type="term" value="C:nucleus"/>
    <property type="evidence" value="ECO:0007669"/>
    <property type="project" value="TreeGrafter"/>
</dbReference>
<organism evidence="3">
    <name type="scientific">Leptosphaeria maculans (strain JN3 / isolate v23.1.3 / race Av1-4-5-6-7-8)</name>
    <name type="common">Blackleg fungus</name>
    <name type="synonym">Phoma lingam</name>
    <dbReference type="NCBI Taxonomy" id="985895"/>
    <lineage>
        <taxon>Eukaryota</taxon>
        <taxon>Fungi</taxon>
        <taxon>Dikarya</taxon>
        <taxon>Ascomycota</taxon>
        <taxon>Pezizomycotina</taxon>
        <taxon>Dothideomycetes</taxon>
        <taxon>Pleosporomycetidae</taxon>
        <taxon>Pleosporales</taxon>
        <taxon>Pleosporineae</taxon>
        <taxon>Leptosphaeriaceae</taxon>
        <taxon>Plenodomus</taxon>
        <taxon>Plenodomus lingam/Leptosphaeria maculans species complex</taxon>
    </lineage>
</organism>
<keyword evidence="3" id="KW-1185">Reference proteome</keyword>
<name>E4ZYA6_LEPMJ</name>
<sequence length="319" mass="36102">MATDNNSSKGKAKQLIPSPQMFADATACLKPLAHFDILEYCLGFENSSFPKIMECCVLLSLIIDPSKQEKNLWSEVGFSVVRRKKTQEHIENPGDHSEAMMKSVSFHHMRIKDNMRYLNSVQYATDPNQFRNRFGETRFTEMKEARKEVEDIFRGQPVVLLAFTEQDKSVAFPELLQALPDIFDNVVAIISTQRIARERGIDWNPENPMTFEKLCEYLGYKCQSLDGPSNYAGYNMVAAIQMAMRSRIPLAKISLQTKADVSAPFMDSVLTIAWITPHSRSPLSPGALLLDSSSSHAKSRGALSINRLRIEFVPMHHRP</sequence>
<dbReference type="AlphaFoldDB" id="E4ZYA6"/>
<dbReference type="InParanoid" id="E4ZYA6"/>
<reference evidence="3" key="1">
    <citation type="journal article" date="2011" name="Nat. Commun.">
        <title>Effector diversification within compartments of the Leptosphaeria maculans genome affected by Repeat-Induced Point mutations.</title>
        <authorList>
            <person name="Rouxel T."/>
            <person name="Grandaubert J."/>
            <person name="Hane J.K."/>
            <person name="Hoede C."/>
            <person name="van de Wouw A.P."/>
            <person name="Couloux A."/>
            <person name="Dominguez V."/>
            <person name="Anthouard V."/>
            <person name="Bally P."/>
            <person name="Bourras S."/>
            <person name="Cozijnsen A.J."/>
            <person name="Ciuffetti L.M."/>
            <person name="Degrave A."/>
            <person name="Dilmaghani A."/>
            <person name="Duret L."/>
            <person name="Fudal I."/>
            <person name="Goodwin S.B."/>
            <person name="Gout L."/>
            <person name="Glaser N."/>
            <person name="Linglin J."/>
            <person name="Kema G.H.J."/>
            <person name="Lapalu N."/>
            <person name="Lawrence C.B."/>
            <person name="May K."/>
            <person name="Meyer M."/>
            <person name="Ollivier B."/>
            <person name="Poulain J."/>
            <person name="Schoch C.L."/>
            <person name="Simon A."/>
            <person name="Spatafora J.W."/>
            <person name="Stachowiak A."/>
            <person name="Turgeon B.G."/>
            <person name="Tyler B.M."/>
            <person name="Vincent D."/>
            <person name="Weissenbach J."/>
            <person name="Amselem J."/>
            <person name="Quesneville H."/>
            <person name="Oliver R.P."/>
            <person name="Wincker P."/>
            <person name="Balesdent M.-H."/>
            <person name="Howlett B.J."/>
        </authorList>
    </citation>
    <scope>NUCLEOTIDE SEQUENCE [LARGE SCALE GENOMIC DNA]</scope>
    <source>
        <strain evidence="3">JN3 / isolate v23.1.3 / race Av1-4-5-6-7-8</strain>
    </source>
</reference>